<dbReference type="GO" id="GO:0004574">
    <property type="term" value="F:oligo-1,6-glucosidase activity"/>
    <property type="evidence" value="ECO:0007669"/>
    <property type="project" value="TreeGrafter"/>
</dbReference>
<keyword evidence="2 6" id="KW-0378">Hydrolase</keyword>
<dbReference type="GO" id="GO:0004556">
    <property type="term" value="F:alpha-amylase activity"/>
    <property type="evidence" value="ECO:0007669"/>
    <property type="project" value="TreeGrafter"/>
</dbReference>
<evidence type="ECO:0000256" key="3">
    <source>
        <dbReference type="ARBA" id="ARBA00023295"/>
    </source>
</evidence>
<organism evidence="6 7">
    <name type="scientific">Calocera viscosa (strain TUFC12733)</name>
    <dbReference type="NCBI Taxonomy" id="1330018"/>
    <lineage>
        <taxon>Eukaryota</taxon>
        <taxon>Fungi</taxon>
        <taxon>Dikarya</taxon>
        <taxon>Basidiomycota</taxon>
        <taxon>Agaricomycotina</taxon>
        <taxon>Dacrymycetes</taxon>
        <taxon>Dacrymycetales</taxon>
        <taxon>Dacrymycetaceae</taxon>
        <taxon>Calocera</taxon>
    </lineage>
</organism>
<keyword evidence="3" id="KW-0326">Glycosidase</keyword>
<dbReference type="InterPro" id="IPR017853">
    <property type="entry name" value="GH"/>
</dbReference>
<dbReference type="Gene3D" id="3.90.400.10">
    <property type="entry name" value="Oligo-1,6-glucosidase, Domain 2"/>
    <property type="match status" value="1"/>
</dbReference>
<gene>
    <name evidence="6" type="ORF">CALVIDRAFT_480103</name>
</gene>
<dbReference type="NCBIfam" id="NF008183">
    <property type="entry name" value="PRK10933.1"/>
    <property type="match status" value="1"/>
</dbReference>
<dbReference type="FunFam" id="3.90.400.10:FF:000004">
    <property type="entry name" value="Oligo-1,6-glucosidase"/>
    <property type="match status" value="1"/>
</dbReference>
<dbReference type="Pfam" id="PF23915">
    <property type="entry name" value="SusG_C"/>
    <property type="match status" value="1"/>
</dbReference>
<dbReference type="PANTHER" id="PTHR10357">
    <property type="entry name" value="ALPHA-AMYLASE FAMILY MEMBER"/>
    <property type="match status" value="1"/>
</dbReference>
<dbReference type="FunFam" id="3.20.20.80:FF:000064">
    <property type="entry name" value="Oligo-1,6-glucosidase"/>
    <property type="match status" value="1"/>
</dbReference>
<dbReference type="PANTHER" id="PTHR10357:SF179">
    <property type="entry name" value="NEUTRAL AND BASIC AMINO ACID TRANSPORT PROTEIN RBAT"/>
    <property type="match status" value="1"/>
</dbReference>
<dbReference type="Pfam" id="PF00128">
    <property type="entry name" value="Alpha-amylase"/>
    <property type="match status" value="1"/>
</dbReference>
<protein>
    <submittedName>
        <fullName evidence="6">Glycoside hydrolase family 13 protein</fullName>
    </submittedName>
</protein>
<dbReference type="SUPFAM" id="SSF51445">
    <property type="entry name" value="(Trans)glycosidases"/>
    <property type="match status" value="1"/>
</dbReference>
<dbReference type="OrthoDB" id="1740265at2759"/>
<evidence type="ECO:0000313" key="7">
    <source>
        <dbReference type="Proteomes" id="UP000076738"/>
    </source>
</evidence>
<dbReference type="GO" id="GO:0005987">
    <property type="term" value="P:sucrose catabolic process"/>
    <property type="evidence" value="ECO:0007669"/>
    <property type="project" value="TreeGrafter"/>
</dbReference>
<dbReference type="Gene3D" id="2.60.40.1180">
    <property type="entry name" value="Golgi alpha-mannosidase II"/>
    <property type="match status" value="1"/>
</dbReference>
<dbReference type="GO" id="GO:0000025">
    <property type="term" value="P:maltose catabolic process"/>
    <property type="evidence" value="ECO:0007669"/>
    <property type="project" value="TreeGrafter"/>
</dbReference>
<evidence type="ECO:0000256" key="4">
    <source>
        <dbReference type="ARBA" id="ARBA00026248"/>
    </source>
</evidence>
<dbReference type="GO" id="GO:0004575">
    <property type="term" value="F:sucrose alpha-glucosidase activity"/>
    <property type="evidence" value="ECO:0007669"/>
    <property type="project" value="TreeGrafter"/>
</dbReference>
<dbReference type="CDD" id="cd11333">
    <property type="entry name" value="AmyAc_SI_OligoGlu_DGase"/>
    <property type="match status" value="1"/>
</dbReference>
<keyword evidence="7" id="KW-1185">Reference proteome</keyword>
<dbReference type="InterPro" id="IPR056300">
    <property type="entry name" value="SusG-like_C"/>
</dbReference>
<dbReference type="Proteomes" id="UP000076738">
    <property type="component" value="Unassembled WGS sequence"/>
</dbReference>
<evidence type="ECO:0000256" key="2">
    <source>
        <dbReference type="ARBA" id="ARBA00022801"/>
    </source>
</evidence>
<dbReference type="Gene3D" id="3.20.20.80">
    <property type="entry name" value="Glycosidases"/>
    <property type="match status" value="1"/>
</dbReference>
<evidence type="ECO:0000313" key="6">
    <source>
        <dbReference type="EMBL" id="KZO97428.1"/>
    </source>
</evidence>
<dbReference type="FunFam" id="2.60.40.1180:FF:000007">
    <property type="entry name" value="Sucrose isomerase"/>
    <property type="match status" value="1"/>
</dbReference>
<feature type="domain" description="Glycosyl hydrolase family 13 catalytic" evidence="5">
    <location>
        <begin position="26"/>
        <end position="446"/>
    </location>
</feature>
<evidence type="ECO:0000256" key="1">
    <source>
        <dbReference type="ARBA" id="ARBA00008061"/>
    </source>
</evidence>
<evidence type="ECO:0000259" key="5">
    <source>
        <dbReference type="SMART" id="SM00642"/>
    </source>
</evidence>
<dbReference type="GO" id="GO:0033934">
    <property type="term" value="F:glucan 1,4-alpha-maltotriohydrolase activity"/>
    <property type="evidence" value="ECO:0007669"/>
    <property type="project" value="TreeGrafter"/>
</dbReference>
<accession>A0A167N7L2</accession>
<sequence length="593" mass="68359">MQHEPLVVAHSVEADPAWWKEAIVYQIYPHSFSDSDGDGIGDLRGIIARLPHLSDLGVDVVWLSPIYTSPGRDMGYDIADYRGVNPLYGTIQDFDEMLAAMHARGIKLMMDLVVNHTSDQHAWFLSSRSALTSPKRDWYIWRPPRYTSSGERIPPNNWMSSFRGSSAWTWDEHTGEYYLRIFTEEQPDLNWDNEEVRRAVYEDMRFWLDKGVDGLRMDVINMISKPAGLPDAPVTEEDRFLQPAWKTFTNGPRVHEFLKEMHREVLSKYDLITVGEAPFTHDVDTLVQYVLPEEKELQMIFTFELHDVDGVPRFPLKPRPFHLAEFKAVVDKYQTVLLERGGWNSVYLENHDQARSVSRFGSEVGEWRARSAKMLACCHLTLSGTAYVYQGEEIGMVNIPKSWGLEEYKDVKTRLVLNARRTPENPNPDMSDILADLSHKARDNARLPMQWDCSANAGFTTGVPWMRVNDDSAEWNAEKQIADERSVFAFWRRMVRFRKASPACTYGHFQQLAPSHPHIFAYRKLHARQRLLVVLNFSSSETPWQLPEELGSAHGKYEAVVGNYQKPVMANERGLVHMRPWEAVVWEERGVAN</sequence>
<dbReference type="InterPro" id="IPR006047">
    <property type="entry name" value="GH13_cat_dom"/>
</dbReference>
<dbReference type="SMART" id="SM00642">
    <property type="entry name" value="Aamy"/>
    <property type="match status" value="1"/>
</dbReference>
<dbReference type="InterPro" id="IPR045857">
    <property type="entry name" value="O16G_dom_2"/>
</dbReference>
<proteinExistence type="inferred from homology"/>
<name>A0A167N7L2_CALVF</name>
<dbReference type="SUPFAM" id="SSF51011">
    <property type="entry name" value="Glycosyl hydrolase domain"/>
    <property type="match status" value="1"/>
</dbReference>
<dbReference type="AlphaFoldDB" id="A0A167N7L2"/>
<dbReference type="STRING" id="1330018.A0A167N7L2"/>
<reference evidence="6 7" key="1">
    <citation type="journal article" date="2016" name="Mol. Biol. Evol.">
        <title>Comparative Genomics of Early-Diverging Mushroom-Forming Fungi Provides Insights into the Origins of Lignocellulose Decay Capabilities.</title>
        <authorList>
            <person name="Nagy L.G."/>
            <person name="Riley R."/>
            <person name="Tritt A."/>
            <person name="Adam C."/>
            <person name="Daum C."/>
            <person name="Floudas D."/>
            <person name="Sun H."/>
            <person name="Yadav J.S."/>
            <person name="Pangilinan J."/>
            <person name="Larsson K.H."/>
            <person name="Matsuura K."/>
            <person name="Barry K."/>
            <person name="Labutti K."/>
            <person name="Kuo R."/>
            <person name="Ohm R.A."/>
            <person name="Bhattacharya S.S."/>
            <person name="Shirouzu T."/>
            <person name="Yoshinaga Y."/>
            <person name="Martin F.M."/>
            <person name="Grigoriev I.V."/>
            <person name="Hibbett D.S."/>
        </authorList>
    </citation>
    <scope>NUCLEOTIDE SEQUENCE [LARGE SCALE GENOMIC DNA]</scope>
    <source>
        <strain evidence="6 7">TUFC12733</strain>
    </source>
</reference>
<keyword evidence="4" id="KW-0462">Maltose metabolism</keyword>
<dbReference type="EMBL" id="KV417280">
    <property type="protein sequence ID" value="KZO97428.1"/>
    <property type="molecule type" value="Genomic_DNA"/>
</dbReference>
<comment type="similarity">
    <text evidence="1">Belongs to the glycosyl hydrolase 13 family.</text>
</comment>
<dbReference type="InterPro" id="IPR013780">
    <property type="entry name" value="Glyco_hydro_b"/>
</dbReference>